<dbReference type="InterPro" id="IPR025388">
    <property type="entry name" value="Alginate_export_dom"/>
</dbReference>
<dbReference type="RefSeq" id="WP_341372000.1">
    <property type="nucleotide sequence ID" value="NZ_JBBPCO010000027.1"/>
</dbReference>
<reference evidence="2 3" key="1">
    <citation type="submission" date="2024-04" db="EMBL/GenBank/DDBJ databases">
        <authorList>
            <person name="Abashina T."/>
            <person name="Shaikin A."/>
        </authorList>
    </citation>
    <scope>NUCLEOTIDE SEQUENCE [LARGE SCALE GENOMIC DNA]</scope>
    <source>
        <strain evidence="2 3">AAFK</strain>
    </source>
</reference>
<dbReference type="Proteomes" id="UP001446205">
    <property type="component" value="Unassembled WGS sequence"/>
</dbReference>
<protein>
    <submittedName>
        <fullName evidence="2">Alginate export family protein</fullName>
    </submittedName>
</protein>
<comment type="caution">
    <text evidence="2">The sequence shown here is derived from an EMBL/GenBank/DDBJ whole genome shotgun (WGS) entry which is preliminary data.</text>
</comment>
<evidence type="ECO:0000259" key="1">
    <source>
        <dbReference type="Pfam" id="PF13372"/>
    </source>
</evidence>
<gene>
    <name evidence="2" type="ORF">WOB96_14420</name>
</gene>
<evidence type="ECO:0000313" key="2">
    <source>
        <dbReference type="EMBL" id="MEK8090945.1"/>
    </source>
</evidence>
<feature type="non-terminal residue" evidence="2">
    <location>
        <position position="315"/>
    </location>
</feature>
<feature type="domain" description="Alginate export" evidence="1">
    <location>
        <begin position="73"/>
        <end position="237"/>
    </location>
</feature>
<sequence>ALKGGKVDLQLRPRYEYVHQAGRAEDANAFTMRTLLGYSTKPFAGLGASLQFINIAHLGSDDFNDLTNGQLAYPVVADAETTAVNQAFLSYQGLPGTLIKAGRQIIKLDNDRFIGNVDWRQNMQTYDGVSIENKSLPGTTLFAAYINRVKGSYANFQAPAGQNLQSVRLSLLHAGFTPFKGTTLSGYGYFYEDRSQPESTASSISSGTTGARLNGDYPLGSYKLLYTAEYARQLGYRDPRPGIKADYWLLGGGMSAGMLSARFDYEVLGANDRGTYGFQTPFATKHAFNGWADMFLATPATGLQDAFFTVSAKPL</sequence>
<proteinExistence type="predicted"/>
<dbReference type="Gene3D" id="2.40.160.10">
    <property type="entry name" value="Porin"/>
    <property type="match status" value="1"/>
</dbReference>
<feature type="non-terminal residue" evidence="2">
    <location>
        <position position="1"/>
    </location>
</feature>
<dbReference type="Pfam" id="PF13372">
    <property type="entry name" value="Alginate_exp"/>
    <property type="match status" value="1"/>
</dbReference>
<name>A0ABU9DE12_9PROT</name>
<keyword evidence="3" id="KW-1185">Reference proteome</keyword>
<dbReference type="EMBL" id="JBBPCO010000027">
    <property type="protein sequence ID" value="MEK8090945.1"/>
    <property type="molecule type" value="Genomic_DNA"/>
</dbReference>
<evidence type="ECO:0000313" key="3">
    <source>
        <dbReference type="Proteomes" id="UP001446205"/>
    </source>
</evidence>
<accession>A0ABU9DE12</accession>
<dbReference type="InterPro" id="IPR023614">
    <property type="entry name" value="Porin_dom_sf"/>
</dbReference>
<organism evidence="2 3">
    <name type="scientific">Thermithiobacillus plumbiphilus</name>
    <dbReference type="NCBI Taxonomy" id="1729899"/>
    <lineage>
        <taxon>Bacteria</taxon>
        <taxon>Pseudomonadati</taxon>
        <taxon>Pseudomonadota</taxon>
        <taxon>Acidithiobacillia</taxon>
        <taxon>Acidithiobacillales</taxon>
        <taxon>Thermithiobacillaceae</taxon>
        <taxon>Thermithiobacillus</taxon>
    </lineage>
</organism>